<organism evidence="1 2">
    <name type="scientific">Anoxybacteroides voinovskiense</name>
    <dbReference type="NCBI Taxonomy" id="230470"/>
    <lineage>
        <taxon>Bacteria</taxon>
        <taxon>Bacillati</taxon>
        <taxon>Bacillota</taxon>
        <taxon>Bacilli</taxon>
        <taxon>Bacillales</taxon>
        <taxon>Anoxybacillaceae</taxon>
        <taxon>Anoxybacteroides</taxon>
    </lineage>
</organism>
<accession>A0A840DNN5</accession>
<sequence length="115" mass="13251">MNRKEKQRIRLQIINILNTHCSNCGERNDSSTSLCLTVCPIGEKMQRLSSMLERDAFPVRETRKGKWTAEEEFYLWNHRDVLTVEKLAARLNREQEAVVAKLQQLAKKGGISHVG</sequence>
<dbReference type="AlphaFoldDB" id="A0A840DNN5"/>
<protein>
    <recommendedName>
        <fullName evidence="3">Zinc-finger domain-containing protein</fullName>
    </recommendedName>
</protein>
<name>A0A840DNN5_9BACL</name>
<gene>
    <name evidence="1" type="ORF">GGR02_002461</name>
</gene>
<evidence type="ECO:0000313" key="1">
    <source>
        <dbReference type="EMBL" id="MBB4074694.1"/>
    </source>
</evidence>
<reference evidence="1 2" key="1">
    <citation type="submission" date="2020-08" db="EMBL/GenBank/DDBJ databases">
        <title>Genomic Encyclopedia of Type Strains, Phase IV (KMG-IV): sequencing the most valuable type-strain genomes for metagenomic binning, comparative biology and taxonomic classification.</title>
        <authorList>
            <person name="Goeker M."/>
        </authorList>
    </citation>
    <scope>NUCLEOTIDE SEQUENCE [LARGE SCALE GENOMIC DNA]</scope>
    <source>
        <strain evidence="1 2">DSM 17075</strain>
    </source>
</reference>
<proteinExistence type="predicted"/>
<keyword evidence="2" id="KW-1185">Reference proteome</keyword>
<dbReference type="EMBL" id="JACIDE010000018">
    <property type="protein sequence ID" value="MBB4074694.1"/>
    <property type="molecule type" value="Genomic_DNA"/>
</dbReference>
<dbReference type="Proteomes" id="UP000559598">
    <property type="component" value="Unassembled WGS sequence"/>
</dbReference>
<evidence type="ECO:0000313" key="2">
    <source>
        <dbReference type="Proteomes" id="UP000559598"/>
    </source>
</evidence>
<evidence type="ECO:0008006" key="3">
    <source>
        <dbReference type="Google" id="ProtNLM"/>
    </source>
</evidence>
<comment type="caution">
    <text evidence="1">The sequence shown here is derived from an EMBL/GenBank/DDBJ whole genome shotgun (WGS) entry which is preliminary data.</text>
</comment>
<dbReference type="RefSeq" id="WP_183185180.1">
    <property type="nucleotide sequence ID" value="NZ_BMNP01000018.1"/>
</dbReference>